<dbReference type="Proteomes" id="UP000554482">
    <property type="component" value="Unassembled WGS sequence"/>
</dbReference>
<keyword evidence="1" id="KW-0472">Membrane</keyword>
<gene>
    <name evidence="1" type="ORF">FRX31_015787</name>
</gene>
<sequence length="225" mass="24951">MNVSNEEWKASTTACLSLDRYILPSVQATPTSSCSPPPEQSRLDVLTSILTDLGFQQLVVSVPSLSNSSYNGWNGPYTIFAPSDDLISSCSSCSVSQLLAEHIVPGTCLTITGSSNEEGKVKDVFVNGVKINRSDMFYNGLLRIHGLEGDIISHLSPHSCSIHNPFLSQLLQEDPDKKEYLEKEVYEEYRSKYSAFLLTVLILYSCTCCLPRYRYAADDVEEEVD</sequence>
<reference evidence="1 2" key="1">
    <citation type="submission" date="2020-06" db="EMBL/GenBank/DDBJ databases">
        <title>Transcriptomic and genomic resources for Thalictrum thalictroides and T. hernandezii: Facilitating candidate gene discovery in an emerging model plant lineage.</title>
        <authorList>
            <person name="Arias T."/>
            <person name="Riano-Pachon D.M."/>
            <person name="Di Stilio V.S."/>
        </authorList>
    </citation>
    <scope>NUCLEOTIDE SEQUENCE [LARGE SCALE GENOMIC DNA]</scope>
    <source>
        <strain evidence="2">cv. WT478/WT964</strain>
        <tissue evidence="1">Leaves</tissue>
    </source>
</reference>
<evidence type="ECO:0000313" key="2">
    <source>
        <dbReference type="Proteomes" id="UP000554482"/>
    </source>
</evidence>
<dbReference type="EMBL" id="JABWDY010018459">
    <property type="protein sequence ID" value="KAF5194626.1"/>
    <property type="molecule type" value="Genomic_DNA"/>
</dbReference>
<comment type="caution">
    <text evidence="1">The sequence shown here is derived from an EMBL/GenBank/DDBJ whole genome shotgun (WGS) entry which is preliminary data.</text>
</comment>
<organism evidence="1 2">
    <name type="scientific">Thalictrum thalictroides</name>
    <name type="common">Rue-anemone</name>
    <name type="synonym">Anemone thalictroides</name>
    <dbReference type="NCBI Taxonomy" id="46969"/>
    <lineage>
        <taxon>Eukaryota</taxon>
        <taxon>Viridiplantae</taxon>
        <taxon>Streptophyta</taxon>
        <taxon>Embryophyta</taxon>
        <taxon>Tracheophyta</taxon>
        <taxon>Spermatophyta</taxon>
        <taxon>Magnoliopsida</taxon>
        <taxon>Ranunculales</taxon>
        <taxon>Ranunculaceae</taxon>
        <taxon>Thalictroideae</taxon>
        <taxon>Thalictrum</taxon>
    </lineage>
</organism>
<evidence type="ECO:0000313" key="1">
    <source>
        <dbReference type="EMBL" id="KAF5194626.1"/>
    </source>
</evidence>
<dbReference type="PANTHER" id="PTHR33985">
    <property type="entry name" value="OS02G0491300 PROTEIN-RELATED"/>
    <property type="match status" value="1"/>
</dbReference>
<name>A0A7J6WB16_THATH</name>
<dbReference type="PANTHER" id="PTHR33985:SF2">
    <property type="entry name" value="EXPRESSED PROTEIN"/>
    <property type="match status" value="1"/>
</dbReference>
<keyword evidence="2" id="KW-1185">Reference proteome</keyword>
<dbReference type="SUPFAM" id="SSF82153">
    <property type="entry name" value="FAS1 domain"/>
    <property type="match status" value="1"/>
</dbReference>
<dbReference type="InterPro" id="IPR036378">
    <property type="entry name" value="FAS1_dom_sf"/>
</dbReference>
<accession>A0A7J6WB16</accession>
<dbReference type="InterPro" id="IPR052806">
    <property type="entry name" value="Fasciclin-like_AGP"/>
</dbReference>
<dbReference type="AlphaFoldDB" id="A0A7J6WB16"/>
<proteinExistence type="predicted"/>
<keyword evidence="1" id="KW-0812">Transmembrane</keyword>
<protein>
    <submittedName>
        <fullName evidence="1">Transmembrane protein</fullName>
    </submittedName>
</protein>